<dbReference type="InterPro" id="IPR036890">
    <property type="entry name" value="HATPase_C_sf"/>
</dbReference>
<dbReference type="Proteomes" id="UP000281985">
    <property type="component" value="Unassembled WGS sequence"/>
</dbReference>
<dbReference type="PROSITE" id="PS50005">
    <property type="entry name" value="TPR"/>
    <property type="match status" value="2"/>
</dbReference>
<name>A0A3M0GFY9_9FLAO</name>
<dbReference type="EMBL" id="REFV01000020">
    <property type="protein sequence ID" value="RMB56236.1"/>
    <property type="molecule type" value="Genomic_DNA"/>
</dbReference>
<keyword evidence="11" id="KW-1185">Reference proteome</keyword>
<dbReference type="PRINTS" id="PR00344">
    <property type="entry name" value="BCTRLSENSOR"/>
</dbReference>
<feature type="repeat" description="TPR" evidence="7">
    <location>
        <begin position="207"/>
        <end position="240"/>
    </location>
</feature>
<evidence type="ECO:0000256" key="6">
    <source>
        <dbReference type="PROSITE-ProRule" id="PRU00169"/>
    </source>
</evidence>
<dbReference type="Gene3D" id="1.25.40.10">
    <property type="entry name" value="Tetratricopeptide repeat domain"/>
    <property type="match status" value="1"/>
</dbReference>
<dbReference type="InterPro" id="IPR011990">
    <property type="entry name" value="TPR-like_helical_dom_sf"/>
</dbReference>
<keyword evidence="3 6" id="KW-0597">Phosphoprotein</keyword>
<dbReference type="InterPro" id="IPR003661">
    <property type="entry name" value="HisK_dim/P_dom"/>
</dbReference>
<evidence type="ECO:0000256" key="7">
    <source>
        <dbReference type="PROSITE-ProRule" id="PRU00339"/>
    </source>
</evidence>
<dbReference type="SUPFAM" id="SSF52172">
    <property type="entry name" value="CheY-like"/>
    <property type="match status" value="1"/>
</dbReference>
<dbReference type="GO" id="GO:0000155">
    <property type="term" value="F:phosphorelay sensor kinase activity"/>
    <property type="evidence" value="ECO:0007669"/>
    <property type="project" value="InterPro"/>
</dbReference>
<evidence type="ECO:0000313" key="10">
    <source>
        <dbReference type="EMBL" id="RMB56236.1"/>
    </source>
</evidence>
<evidence type="ECO:0000256" key="4">
    <source>
        <dbReference type="ARBA" id="ARBA00022679"/>
    </source>
</evidence>
<dbReference type="Pfam" id="PF00512">
    <property type="entry name" value="HisKA"/>
    <property type="match status" value="1"/>
</dbReference>
<gene>
    <name evidence="10" type="ORF">EAX61_15380</name>
</gene>
<dbReference type="CDD" id="cd17546">
    <property type="entry name" value="REC_hyHK_CKI1_RcsC-like"/>
    <property type="match status" value="1"/>
</dbReference>
<dbReference type="SUPFAM" id="SSF48452">
    <property type="entry name" value="TPR-like"/>
    <property type="match status" value="2"/>
</dbReference>
<dbReference type="Pfam" id="PF13424">
    <property type="entry name" value="TPR_12"/>
    <property type="match status" value="2"/>
</dbReference>
<dbReference type="RefSeq" id="WP_121918601.1">
    <property type="nucleotide sequence ID" value="NZ_REFV01000020.1"/>
</dbReference>
<dbReference type="SMART" id="SM00448">
    <property type="entry name" value="REC"/>
    <property type="match status" value="1"/>
</dbReference>
<evidence type="ECO:0000256" key="2">
    <source>
        <dbReference type="ARBA" id="ARBA00012438"/>
    </source>
</evidence>
<evidence type="ECO:0000256" key="1">
    <source>
        <dbReference type="ARBA" id="ARBA00000085"/>
    </source>
</evidence>
<dbReference type="InterPro" id="IPR001789">
    <property type="entry name" value="Sig_transdc_resp-reg_receiver"/>
</dbReference>
<feature type="domain" description="Histidine kinase" evidence="8">
    <location>
        <begin position="374"/>
        <end position="594"/>
    </location>
</feature>
<feature type="repeat" description="TPR" evidence="7">
    <location>
        <begin position="127"/>
        <end position="160"/>
    </location>
</feature>
<dbReference type="AlphaFoldDB" id="A0A3M0GFY9"/>
<dbReference type="Pfam" id="PF02518">
    <property type="entry name" value="HATPase_c"/>
    <property type="match status" value="1"/>
</dbReference>
<feature type="domain" description="Response regulatory" evidence="9">
    <location>
        <begin position="613"/>
        <end position="729"/>
    </location>
</feature>
<evidence type="ECO:0000256" key="3">
    <source>
        <dbReference type="ARBA" id="ARBA00022553"/>
    </source>
</evidence>
<dbReference type="InterPro" id="IPR004358">
    <property type="entry name" value="Sig_transdc_His_kin-like_C"/>
</dbReference>
<evidence type="ECO:0000256" key="5">
    <source>
        <dbReference type="ARBA" id="ARBA00022777"/>
    </source>
</evidence>
<keyword evidence="7" id="KW-0802">TPR repeat</keyword>
<dbReference type="PANTHER" id="PTHR43047">
    <property type="entry name" value="TWO-COMPONENT HISTIDINE PROTEIN KINASE"/>
    <property type="match status" value="1"/>
</dbReference>
<dbReference type="InterPro" id="IPR036097">
    <property type="entry name" value="HisK_dim/P_sf"/>
</dbReference>
<feature type="modified residue" description="4-aspartylphosphate" evidence="6">
    <location>
        <position position="662"/>
    </location>
</feature>
<dbReference type="SMART" id="SM00387">
    <property type="entry name" value="HATPase_c"/>
    <property type="match status" value="1"/>
</dbReference>
<comment type="catalytic activity">
    <reaction evidence="1">
        <text>ATP + protein L-histidine = ADP + protein N-phospho-L-histidine.</text>
        <dbReference type="EC" id="2.7.13.3"/>
    </reaction>
</comment>
<comment type="caution">
    <text evidence="10">The sequence shown here is derived from an EMBL/GenBank/DDBJ whole genome shotgun (WGS) entry which is preliminary data.</text>
</comment>
<evidence type="ECO:0000259" key="9">
    <source>
        <dbReference type="PROSITE" id="PS50110"/>
    </source>
</evidence>
<proteinExistence type="predicted"/>
<dbReference type="InterPro" id="IPR011006">
    <property type="entry name" value="CheY-like_superfamily"/>
</dbReference>
<keyword evidence="5" id="KW-0418">Kinase</keyword>
<dbReference type="Pfam" id="PF00072">
    <property type="entry name" value="Response_reg"/>
    <property type="match status" value="1"/>
</dbReference>
<accession>A0A3M0GFY9</accession>
<organism evidence="10 11">
    <name type="scientific">Dokdonia sinensis</name>
    <dbReference type="NCBI Taxonomy" id="2479847"/>
    <lineage>
        <taxon>Bacteria</taxon>
        <taxon>Pseudomonadati</taxon>
        <taxon>Bacteroidota</taxon>
        <taxon>Flavobacteriia</taxon>
        <taxon>Flavobacteriales</taxon>
        <taxon>Flavobacteriaceae</taxon>
        <taxon>Dokdonia</taxon>
    </lineage>
</organism>
<dbReference type="OrthoDB" id="4457677at2"/>
<dbReference type="InterPro" id="IPR003594">
    <property type="entry name" value="HATPase_dom"/>
</dbReference>
<dbReference type="FunFam" id="3.30.565.10:FF:000010">
    <property type="entry name" value="Sensor histidine kinase RcsC"/>
    <property type="match status" value="1"/>
</dbReference>
<evidence type="ECO:0000259" key="8">
    <source>
        <dbReference type="PROSITE" id="PS50109"/>
    </source>
</evidence>
<dbReference type="Gene3D" id="3.30.565.10">
    <property type="entry name" value="Histidine kinase-like ATPase, C-terminal domain"/>
    <property type="match status" value="1"/>
</dbReference>
<evidence type="ECO:0000313" key="11">
    <source>
        <dbReference type="Proteomes" id="UP000281985"/>
    </source>
</evidence>
<dbReference type="SUPFAM" id="SSF55874">
    <property type="entry name" value="ATPase domain of HSP90 chaperone/DNA topoisomerase II/histidine kinase"/>
    <property type="match status" value="1"/>
</dbReference>
<dbReference type="SMART" id="SM00028">
    <property type="entry name" value="TPR"/>
    <property type="match status" value="5"/>
</dbReference>
<dbReference type="SUPFAM" id="SSF47384">
    <property type="entry name" value="Homodimeric domain of signal transducing histidine kinase"/>
    <property type="match status" value="1"/>
</dbReference>
<dbReference type="Gene3D" id="3.40.50.2300">
    <property type="match status" value="1"/>
</dbReference>
<dbReference type="SMART" id="SM00388">
    <property type="entry name" value="HisKA"/>
    <property type="match status" value="1"/>
</dbReference>
<dbReference type="CDD" id="cd00082">
    <property type="entry name" value="HisKA"/>
    <property type="match status" value="1"/>
</dbReference>
<dbReference type="CDD" id="cd16922">
    <property type="entry name" value="HATPase_EvgS-ArcB-TorS-like"/>
    <property type="match status" value="1"/>
</dbReference>
<keyword evidence="4" id="KW-0808">Transferase</keyword>
<dbReference type="Gene3D" id="1.10.287.130">
    <property type="match status" value="1"/>
</dbReference>
<dbReference type="PANTHER" id="PTHR43047:SF64">
    <property type="entry name" value="HISTIDINE KINASE CONTAINING CHEY-HOMOLOGOUS RECEIVER DOMAIN AND PAS DOMAIN-RELATED"/>
    <property type="match status" value="1"/>
</dbReference>
<sequence length="739" mass="84310">MKENKTTILELLEESYEIRGNNLSKSIDLAQEALQQSRIIKDKELIAQSLNKLALFMMIRSEHQLALTMSEEAICHFKDLGDDKGVADAKYNIAGIYYKTDNYHLGMVNLIDCLKIYSAQKDYHNQSKTHKSLGTIYELLGDWANAITSYEKAIKAGQRAQNKNLESNAYNPLSGIFLKENRIEEAVAMIERSIAMKEETGDIRGLAFAIYGRGKIHLKLENYKKAEKDFKAALKIHVEAGEHFGTGMAYNKMALLYIAMNEPDTAKDILLKSIALSEKHNMNLINFKCTYSLYQIYRNENNDSKALEYLEKYTLNKAKSANSQTLRIIENYEVISQMDSREKEAQLAREKAQMILEQERLEQSAQMKQEFLSAMSHEIRTPLNAVTSIISLLEDRSTASERKLLTALRYSSKNLLRIINDILDYSKLDTNNMRLETRPVVFNEVIENSLETYYSLARDKGLQLSVQLDEKLSTSYAIDETKVFQILGNLVSNAIKYTEEGTVFVKISKLKKQDLKDIVRFEVIDSGIGIPLDEQKRLFESFYMPPSVTTRNYGGTGLGLAIVKKLVDLHGGKIQIESNVKFGSNFYFDLELTRTEIDKTATKNRQERLTNKTAILAEDNEINALVMRQLLQKWGVTIKRVKNGLEAVQMASQEKVDYILMDIHMPEMNGYDATKAIRETENPNQHTKIFALTADVTASTQKEFQDYFDGFLLKPIQIDRILEALTKKVNRLDAVTTEV</sequence>
<dbReference type="EC" id="2.7.13.3" evidence="2"/>
<protein>
    <recommendedName>
        <fullName evidence="2">histidine kinase</fullName>
        <ecNumber evidence="2">2.7.13.3</ecNumber>
    </recommendedName>
</protein>
<dbReference type="InterPro" id="IPR019734">
    <property type="entry name" value="TPR_rpt"/>
</dbReference>
<dbReference type="InterPro" id="IPR005467">
    <property type="entry name" value="His_kinase_dom"/>
</dbReference>
<dbReference type="PROSITE" id="PS50110">
    <property type="entry name" value="RESPONSE_REGULATORY"/>
    <property type="match status" value="1"/>
</dbReference>
<dbReference type="PROSITE" id="PS50109">
    <property type="entry name" value="HIS_KIN"/>
    <property type="match status" value="1"/>
</dbReference>
<reference evidence="10 11" key="1">
    <citation type="submission" date="2018-10" db="EMBL/GenBank/DDBJ databases">
        <title>Dokdonia luteus sp. nov., isolated from sea water.</title>
        <authorList>
            <person name="Zhou L.Y."/>
            <person name="Du Z.J."/>
        </authorList>
    </citation>
    <scope>NUCLEOTIDE SEQUENCE [LARGE SCALE GENOMIC DNA]</scope>
    <source>
        <strain evidence="10 11">SH27</strain>
    </source>
</reference>